<evidence type="ECO:0000256" key="1">
    <source>
        <dbReference type="ARBA" id="ARBA00006432"/>
    </source>
</evidence>
<evidence type="ECO:0000259" key="3">
    <source>
        <dbReference type="Pfam" id="PF00501"/>
    </source>
</evidence>
<evidence type="ECO:0000313" key="6">
    <source>
        <dbReference type="EMBL" id="GGB61405.1"/>
    </source>
</evidence>
<organism evidence="6 7">
    <name type="scientific">Tistrella bauzanensis</name>
    <dbReference type="NCBI Taxonomy" id="657419"/>
    <lineage>
        <taxon>Bacteria</taxon>
        <taxon>Pseudomonadati</taxon>
        <taxon>Pseudomonadota</taxon>
        <taxon>Alphaproteobacteria</taxon>
        <taxon>Geminicoccales</taxon>
        <taxon>Geminicoccaceae</taxon>
        <taxon>Tistrella</taxon>
    </lineage>
</organism>
<dbReference type="InterPro" id="IPR020845">
    <property type="entry name" value="AMP-binding_CS"/>
</dbReference>
<dbReference type="RefSeq" id="WP_229708619.1">
    <property type="nucleotide sequence ID" value="NZ_BMDZ01000103.1"/>
</dbReference>
<dbReference type="InterPro" id="IPR045851">
    <property type="entry name" value="AMP-bd_C_sf"/>
</dbReference>
<dbReference type="PROSITE" id="PS00455">
    <property type="entry name" value="AMP_BINDING"/>
    <property type="match status" value="1"/>
</dbReference>
<sequence length="932" mass="97089">MTGDILNQTDPAPLPLPPFHGAADVAAMERRPIEDYLTGGTVTAVLAYAAGRFADRVAMRYLEAPADLSRPLVEIGFAGLFDRVMRASALFQSLGVGRGGVVATLLSGLPQTLEIAWGAADAGIMMPVNPFLDPDIIGAMLARAGASVLCIEGPSGHDGTWEKLPAILAAAPCIRHVLVVGEGAGDAGDGLARHYEPLRDAVPPAAVSRSGAPAPQDIAAYFHTGGTTGQPKIARLTHHNIACMCVIAGFGAGLRAGDVVANGMPLFHVGGLMMGGFTPIAHGCTIVQLGRRGYRDPAVMAGLWAIVGAMRPDVMIGPPTVVAAATQSFDGLAGATGVRGWISSASALPVEVQRRFTARTGIPIRQAWGLTEATLVLTYMPASGDPVPGLVGLCMPWCRLKAVRLTPDGRIAQEMPAGQPGTIIARSPALFAGYLDPAANAGVLLPDGWLNTGDIGLIDAEGFVAITGRDKDVIIRGGHNIDPAMIEEPLNAHPDVALGAAVGQPDGRVGEVPVAFVMLKAGVDRDPAALLREVAALIPERAAIPRWIRILPRLPMTAVGKVHKPTLRREAARLAAAALLAIPEDRITADDGDGGRIRIGLPLNAQAPAFAEARDLLAELGLDAAANPPTDAATTAILDIDHLMVRAGDAVAAGDGFARLGFTVTARSDMPGLCNRLICFDALIDGACNYIEIMELTDPAKAPPPMPRVLDAPDGPVSTVMSTTDADRTARHLQALGMRLPPPLRITRDWPIGGGQVISPSFRVVIPEPGQAPYYWNACQHLTPWHYIRPEVITHPNHARQMVAVIACAADPKTAAQAYGAAWMARIEGTDPVSVRVGGDTMPGGASAAGHVALTIYSPAALARAFPGAFPGGSVAAGPARLTGFVVSTDDIEASFAWLAAAGAAPERCDRGLFVRPEHARGCLMIFEAIDD</sequence>
<dbReference type="Gene3D" id="3.10.180.10">
    <property type="entry name" value="2,3-Dihydroxybiphenyl 1,2-Dioxygenase, domain 1"/>
    <property type="match status" value="1"/>
</dbReference>
<dbReference type="PANTHER" id="PTHR43201:SF5">
    <property type="entry name" value="MEDIUM-CHAIN ACYL-COA LIGASE ACSF2, MITOCHONDRIAL"/>
    <property type="match status" value="1"/>
</dbReference>
<dbReference type="Proteomes" id="UP000603352">
    <property type="component" value="Unassembled WGS sequence"/>
</dbReference>
<feature type="domain" description="Glyoxalase-like" evidence="5">
    <location>
        <begin position="640"/>
        <end position="819"/>
    </location>
</feature>
<dbReference type="SUPFAM" id="SSF54593">
    <property type="entry name" value="Glyoxalase/Bleomycin resistance protein/Dihydroxybiphenyl dioxygenase"/>
    <property type="match status" value="1"/>
</dbReference>
<feature type="domain" description="AMP-dependent synthetase/ligase" evidence="3">
    <location>
        <begin position="49"/>
        <end position="435"/>
    </location>
</feature>
<evidence type="ECO:0008006" key="8">
    <source>
        <dbReference type="Google" id="ProtNLM"/>
    </source>
</evidence>
<comment type="caution">
    <text evidence="6">The sequence shown here is derived from an EMBL/GenBank/DDBJ whole genome shotgun (WGS) entry which is preliminary data.</text>
</comment>
<dbReference type="InterPro" id="IPR029068">
    <property type="entry name" value="Glyas_Bleomycin-R_OHBP_Dase"/>
</dbReference>
<reference evidence="7" key="1">
    <citation type="journal article" date="2019" name="Int. J. Syst. Evol. Microbiol.">
        <title>The Global Catalogue of Microorganisms (GCM) 10K type strain sequencing project: providing services to taxonomists for standard genome sequencing and annotation.</title>
        <authorList>
            <consortium name="The Broad Institute Genomics Platform"/>
            <consortium name="The Broad Institute Genome Sequencing Center for Infectious Disease"/>
            <person name="Wu L."/>
            <person name="Ma J."/>
        </authorList>
    </citation>
    <scope>NUCLEOTIDE SEQUENCE [LARGE SCALE GENOMIC DNA]</scope>
    <source>
        <strain evidence="7">CGMCC 1.10188</strain>
    </source>
</reference>
<dbReference type="EMBL" id="BMDZ01000103">
    <property type="protein sequence ID" value="GGB61405.1"/>
    <property type="molecule type" value="Genomic_DNA"/>
</dbReference>
<protein>
    <recommendedName>
        <fullName evidence="8">Acyl-CoA synthetase</fullName>
    </recommendedName>
</protein>
<evidence type="ECO:0000259" key="5">
    <source>
        <dbReference type="Pfam" id="PF13468"/>
    </source>
</evidence>
<dbReference type="Gene3D" id="3.30.300.30">
    <property type="match status" value="1"/>
</dbReference>
<dbReference type="Pfam" id="PF13468">
    <property type="entry name" value="Glyoxalase_3"/>
    <property type="match status" value="1"/>
</dbReference>
<keyword evidence="7" id="KW-1185">Reference proteome</keyword>
<evidence type="ECO:0000256" key="2">
    <source>
        <dbReference type="ARBA" id="ARBA00022598"/>
    </source>
</evidence>
<dbReference type="InterPro" id="IPR025110">
    <property type="entry name" value="AMP-bd_C"/>
</dbReference>
<name>A0ABQ1J6S6_9PROT</name>
<dbReference type="InterPro" id="IPR042099">
    <property type="entry name" value="ANL_N_sf"/>
</dbReference>
<accession>A0ABQ1J6S6</accession>
<dbReference type="Pfam" id="PF13193">
    <property type="entry name" value="AMP-binding_C"/>
    <property type="match status" value="1"/>
</dbReference>
<dbReference type="Pfam" id="PF00501">
    <property type="entry name" value="AMP-binding"/>
    <property type="match status" value="1"/>
</dbReference>
<proteinExistence type="inferred from homology"/>
<dbReference type="PANTHER" id="PTHR43201">
    <property type="entry name" value="ACYL-COA SYNTHETASE"/>
    <property type="match status" value="1"/>
</dbReference>
<feature type="domain" description="AMP-binding enzyme C-terminal" evidence="4">
    <location>
        <begin position="486"/>
        <end position="561"/>
    </location>
</feature>
<dbReference type="SUPFAM" id="SSF56801">
    <property type="entry name" value="Acetyl-CoA synthetase-like"/>
    <property type="match status" value="1"/>
</dbReference>
<comment type="similarity">
    <text evidence="1">Belongs to the ATP-dependent AMP-binding enzyme family.</text>
</comment>
<dbReference type="Gene3D" id="3.40.50.12780">
    <property type="entry name" value="N-terminal domain of ligase-like"/>
    <property type="match status" value="1"/>
</dbReference>
<keyword evidence="2" id="KW-0436">Ligase</keyword>
<evidence type="ECO:0000259" key="4">
    <source>
        <dbReference type="Pfam" id="PF13193"/>
    </source>
</evidence>
<dbReference type="InterPro" id="IPR000873">
    <property type="entry name" value="AMP-dep_synth/lig_dom"/>
</dbReference>
<evidence type="ECO:0000313" key="7">
    <source>
        <dbReference type="Proteomes" id="UP000603352"/>
    </source>
</evidence>
<gene>
    <name evidence="6" type="ORF">GCM10011505_47580</name>
</gene>
<dbReference type="InterPro" id="IPR025870">
    <property type="entry name" value="Glyoxalase-like_dom"/>
</dbReference>